<evidence type="ECO:0000259" key="1">
    <source>
        <dbReference type="Pfam" id="PF02627"/>
    </source>
</evidence>
<dbReference type="Pfam" id="PF02627">
    <property type="entry name" value="CMD"/>
    <property type="match status" value="2"/>
</dbReference>
<organism evidence="2">
    <name type="scientific">bioreactor metagenome</name>
    <dbReference type="NCBI Taxonomy" id="1076179"/>
    <lineage>
        <taxon>unclassified sequences</taxon>
        <taxon>metagenomes</taxon>
        <taxon>ecological metagenomes</taxon>
    </lineage>
</organism>
<dbReference type="AlphaFoldDB" id="A0A645F1Z0"/>
<dbReference type="SUPFAM" id="SSF69118">
    <property type="entry name" value="AhpD-like"/>
    <property type="match status" value="1"/>
</dbReference>
<sequence length="223" mass="24229">MKSRFVYGEVWAHSELSIKQRLLVSIAALVTVQGEELLGMLHAALRNEVTPEELQEVFHQAAPYIGFAKAEKGLHVLKKAFDEAGVKLPLGKQSTVTEETRLESGISAQKALFGPVIDLMRANAPEDQRFMQDYLSAFCFGDTYTRGALDLKTRELLTFVCIISLGGCDSQAKAHVGGNLMAGNGKTVLVSAAAQCLPYIGFPRTLNALAAISEMTKPKEEAK</sequence>
<feature type="domain" description="Carboxymuconolactone decarboxylase-like" evidence="1">
    <location>
        <begin position="5"/>
        <end position="78"/>
    </location>
</feature>
<proteinExistence type="predicted"/>
<reference evidence="2" key="1">
    <citation type="submission" date="2019-08" db="EMBL/GenBank/DDBJ databases">
        <authorList>
            <person name="Kucharzyk K."/>
            <person name="Murdoch R.W."/>
            <person name="Higgins S."/>
            <person name="Loffler F."/>
        </authorList>
    </citation>
    <scope>NUCLEOTIDE SEQUENCE</scope>
</reference>
<accession>A0A645F1Z0</accession>
<protein>
    <recommendedName>
        <fullName evidence="1">Carboxymuconolactone decarboxylase-like domain-containing protein</fullName>
    </recommendedName>
</protein>
<comment type="caution">
    <text evidence="2">The sequence shown here is derived from an EMBL/GenBank/DDBJ whole genome shotgun (WGS) entry which is preliminary data.</text>
</comment>
<dbReference type="EMBL" id="VSSQ01054375">
    <property type="protein sequence ID" value="MPN08338.1"/>
    <property type="molecule type" value="Genomic_DNA"/>
</dbReference>
<dbReference type="GO" id="GO:0051920">
    <property type="term" value="F:peroxiredoxin activity"/>
    <property type="evidence" value="ECO:0007669"/>
    <property type="project" value="InterPro"/>
</dbReference>
<gene>
    <name evidence="2" type="ORF">SDC9_155620</name>
</gene>
<dbReference type="PANTHER" id="PTHR33570:SF2">
    <property type="entry name" value="CARBOXYMUCONOLACTONE DECARBOXYLASE-LIKE DOMAIN-CONTAINING PROTEIN"/>
    <property type="match status" value="1"/>
</dbReference>
<dbReference type="InterPro" id="IPR003779">
    <property type="entry name" value="CMD-like"/>
</dbReference>
<dbReference type="InterPro" id="IPR052512">
    <property type="entry name" value="4CMD/NDH-1_regulator"/>
</dbReference>
<evidence type="ECO:0000313" key="2">
    <source>
        <dbReference type="EMBL" id="MPN08338.1"/>
    </source>
</evidence>
<dbReference type="Gene3D" id="1.20.1290.10">
    <property type="entry name" value="AhpD-like"/>
    <property type="match status" value="1"/>
</dbReference>
<dbReference type="PANTHER" id="PTHR33570">
    <property type="entry name" value="4-CARBOXYMUCONOLACTONE DECARBOXYLASE FAMILY PROTEIN"/>
    <property type="match status" value="1"/>
</dbReference>
<feature type="domain" description="Carboxymuconolactone decarboxylase-like" evidence="1">
    <location>
        <begin position="132"/>
        <end position="213"/>
    </location>
</feature>
<name>A0A645F1Z0_9ZZZZ</name>
<dbReference type="InterPro" id="IPR029032">
    <property type="entry name" value="AhpD-like"/>
</dbReference>